<proteinExistence type="inferred from homology"/>
<dbReference type="AlphaFoldDB" id="A0A1I0MF12"/>
<comment type="similarity">
    <text evidence="2">Belongs to the UPF0410 family.</text>
</comment>
<protein>
    <submittedName>
        <fullName evidence="8">Uncharacterized membrane protein YeaQ/YmgE, transglycosylase-associated protein family</fullName>
    </submittedName>
</protein>
<reference evidence="8 9" key="1">
    <citation type="submission" date="2016-10" db="EMBL/GenBank/DDBJ databases">
        <authorList>
            <person name="de Groot N.N."/>
        </authorList>
    </citation>
    <scope>NUCLEOTIDE SEQUENCE [LARGE SCALE GENOMIC DNA]</scope>
    <source>
        <strain evidence="8 9">DSM 9179</strain>
    </source>
</reference>
<sequence length="82" mass="8765">MGIISWIIIGGIAGWIGSMLTRDDRQMGCLTNIVVGIIGSFIGGYVFSFFGGYGVTGFNGWSLLVAVIGSVIFLSIINLFRK</sequence>
<feature type="transmembrane region" description="Helical" evidence="7">
    <location>
        <begin position="33"/>
        <end position="55"/>
    </location>
</feature>
<dbReference type="PANTHER" id="PTHR33884:SF3">
    <property type="entry name" value="UPF0410 PROTEIN YMGE"/>
    <property type="match status" value="1"/>
</dbReference>
<evidence type="ECO:0000256" key="5">
    <source>
        <dbReference type="ARBA" id="ARBA00022989"/>
    </source>
</evidence>
<keyword evidence="9" id="KW-1185">Reference proteome</keyword>
<evidence type="ECO:0000256" key="7">
    <source>
        <dbReference type="SAM" id="Phobius"/>
    </source>
</evidence>
<evidence type="ECO:0000256" key="3">
    <source>
        <dbReference type="ARBA" id="ARBA00022475"/>
    </source>
</evidence>
<comment type="subcellular location">
    <subcellularLocation>
        <location evidence="1">Cell membrane</location>
        <topology evidence="1">Multi-pass membrane protein</topology>
    </subcellularLocation>
</comment>
<evidence type="ECO:0000313" key="8">
    <source>
        <dbReference type="EMBL" id="SEV86997.1"/>
    </source>
</evidence>
<dbReference type="RefSeq" id="WP_092450142.1">
    <property type="nucleotide sequence ID" value="NZ_FOJI01000001.1"/>
</dbReference>
<keyword evidence="4 7" id="KW-0812">Transmembrane</keyword>
<dbReference type="GO" id="GO:0005886">
    <property type="term" value="C:plasma membrane"/>
    <property type="evidence" value="ECO:0007669"/>
    <property type="project" value="UniProtKB-SubCell"/>
</dbReference>
<evidence type="ECO:0000256" key="2">
    <source>
        <dbReference type="ARBA" id="ARBA00011006"/>
    </source>
</evidence>
<keyword evidence="6 7" id="KW-0472">Membrane</keyword>
<accession>A0A1I0MF12</accession>
<dbReference type="PANTHER" id="PTHR33884">
    <property type="entry name" value="UPF0410 PROTEIN YMGE"/>
    <property type="match status" value="1"/>
</dbReference>
<feature type="transmembrane region" description="Helical" evidence="7">
    <location>
        <begin position="6"/>
        <end position="21"/>
    </location>
</feature>
<name>A0A1I0MF12_9FIRM</name>
<keyword evidence="3" id="KW-1003">Cell membrane</keyword>
<dbReference type="Pfam" id="PF04226">
    <property type="entry name" value="Transgly_assoc"/>
    <property type="match status" value="1"/>
</dbReference>
<dbReference type="STRING" id="99656.SAMN05421659_101473"/>
<organism evidence="8 9">
    <name type="scientific">[Clostridium] fimetarium</name>
    <dbReference type="NCBI Taxonomy" id="99656"/>
    <lineage>
        <taxon>Bacteria</taxon>
        <taxon>Bacillati</taxon>
        <taxon>Bacillota</taxon>
        <taxon>Clostridia</taxon>
        <taxon>Lachnospirales</taxon>
        <taxon>Lachnospiraceae</taxon>
    </lineage>
</organism>
<gene>
    <name evidence="8" type="ORF">SAMN05421659_101473</name>
</gene>
<evidence type="ECO:0000256" key="6">
    <source>
        <dbReference type="ARBA" id="ARBA00023136"/>
    </source>
</evidence>
<dbReference type="InterPro" id="IPR007341">
    <property type="entry name" value="Transgly_assoc"/>
</dbReference>
<evidence type="ECO:0000256" key="4">
    <source>
        <dbReference type="ARBA" id="ARBA00022692"/>
    </source>
</evidence>
<dbReference type="EMBL" id="FOJI01000001">
    <property type="protein sequence ID" value="SEV86997.1"/>
    <property type="molecule type" value="Genomic_DNA"/>
</dbReference>
<keyword evidence="5 7" id="KW-1133">Transmembrane helix</keyword>
<dbReference type="Proteomes" id="UP000199701">
    <property type="component" value="Unassembled WGS sequence"/>
</dbReference>
<evidence type="ECO:0000313" key="9">
    <source>
        <dbReference type="Proteomes" id="UP000199701"/>
    </source>
</evidence>
<evidence type="ECO:0000256" key="1">
    <source>
        <dbReference type="ARBA" id="ARBA00004651"/>
    </source>
</evidence>
<feature type="transmembrane region" description="Helical" evidence="7">
    <location>
        <begin position="61"/>
        <end position="80"/>
    </location>
</feature>